<protein>
    <submittedName>
        <fullName evidence="2">Uncharacterized protein</fullName>
    </submittedName>
</protein>
<reference evidence="2" key="1">
    <citation type="journal article" date="2014" name="Int. J. Syst. Evol. Microbiol.">
        <title>Complete genome sequence of Corynebacterium casei LMG S-19264T (=DSM 44701T), isolated from a smear-ripened cheese.</title>
        <authorList>
            <consortium name="US DOE Joint Genome Institute (JGI-PGF)"/>
            <person name="Walter F."/>
            <person name="Albersmeier A."/>
            <person name="Kalinowski J."/>
            <person name="Ruckert C."/>
        </authorList>
    </citation>
    <scope>NUCLEOTIDE SEQUENCE</scope>
    <source>
        <strain evidence="2">CGMCC 1.6293</strain>
    </source>
</reference>
<feature type="region of interest" description="Disordered" evidence="1">
    <location>
        <begin position="1"/>
        <end position="58"/>
    </location>
</feature>
<comment type="caution">
    <text evidence="2">The sequence shown here is derived from an EMBL/GenBank/DDBJ whole genome shotgun (WGS) entry which is preliminary data.</text>
</comment>
<dbReference type="AlphaFoldDB" id="A0A917TBW7"/>
<reference evidence="2" key="2">
    <citation type="submission" date="2020-09" db="EMBL/GenBank/DDBJ databases">
        <authorList>
            <person name="Sun Q."/>
            <person name="Zhou Y."/>
        </authorList>
    </citation>
    <scope>NUCLEOTIDE SEQUENCE</scope>
    <source>
        <strain evidence="2">CGMCC 1.6293</strain>
    </source>
</reference>
<proteinExistence type="predicted"/>
<evidence type="ECO:0000256" key="1">
    <source>
        <dbReference type="SAM" id="MobiDB-lite"/>
    </source>
</evidence>
<dbReference type="Proteomes" id="UP000649829">
    <property type="component" value="Unassembled WGS sequence"/>
</dbReference>
<gene>
    <name evidence="2" type="ORF">GCM10011534_44460</name>
</gene>
<organism evidence="2 3">
    <name type="scientific">Pseudooceanicola nanhaiensis</name>
    <dbReference type="NCBI Taxonomy" id="375761"/>
    <lineage>
        <taxon>Bacteria</taxon>
        <taxon>Pseudomonadati</taxon>
        <taxon>Pseudomonadota</taxon>
        <taxon>Alphaproteobacteria</taxon>
        <taxon>Rhodobacterales</taxon>
        <taxon>Paracoccaceae</taxon>
        <taxon>Pseudooceanicola</taxon>
    </lineage>
</organism>
<keyword evidence="3" id="KW-1185">Reference proteome</keyword>
<sequence>MEKSSGPNGSGDINKPTKMGHLLSLGNQRNTYRALDGPQEPEKRPLSGHVLSFGSWDA</sequence>
<accession>A0A917TBW7</accession>
<dbReference type="EMBL" id="BMLF01000010">
    <property type="protein sequence ID" value="GGM17561.1"/>
    <property type="molecule type" value="Genomic_DNA"/>
</dbReference>
<evidence type="ECO:0000313" key="3">
    <source>
        <dbReference type="Proteomes" id="UP000649829"/>
    </source>
</evidence>
<name>A0A917TBW7_9RHOB</name>
<evidence type="ECO:0000313" key="2">
    <source>
        <dbReference type="EMBL" id="GGM17561.1"/>
    </source>
</evidence>